<dbReference type="InterPro" id="IPR011055">
    <property type="entry name" value="Dup_hybrid_motif"/>
</dbReference>
<reference evidence="3" key="1">
    <citation type="submission" date="2022-10" db="EMBL/GenBank/DDBJ databases">
        <title>The complete genomes of actinobacterial strains from the NBC collection.</title>
        <authorList>
            <person name="Joergensen T.S."/>
            <person name="Alvarez Arevalo M."/>
            <person name="Sterndorff E.B."/>
            <person name="Faurdal D."/>
            <person name="Vuksanovic O."/>
            <person name="Mourched A.-S."/>
            <person name="Charusanti P."/>
            <person name="Shaw S."/>
            <person name="Blin K."/>
            <person name="Weber T."/>
        </authorList>
    </citation>
    <scope>NUCLEOTIDE SEQUENCE</scope>
    <source>
        <strain evidence="3">NBC_01436</strain>
    </source>
</reference>
<dbReference type="Pfam" id="PF01551">
    <property type="entry name" value="Peptidase_M23"/>
    <property type="match status" value="1"/>
</dbReference>
<evidence type="ECO:0000313" key="4">
    <source>
        <dbReference type="Proteomes" id="UP001431926"/>
    </source>
</evidence>
<dbReference type="PANTHER" id="PTHR21666:SF270">
    <property type="entry name" value="MUREIN HYDROLASE ACTIVATOR ENVC"/>
    <property type="match status" value="1"/>
</dbReference>
<protein>
    <submittedName>
        <fullName evidence="3">M23 family metallopeptidase</fullName>
    </submittedName>
</protein>
<dbReference type="InterPro" id="IPR050570">
    <property type="entry name" value="Cell_wall_metabolism_enzyme"/>
</dbReference>
<dbReference type="InterPro" id="IPR016047">
    <property type="entry name" value="M23ase_b-sheet_dom"/>
</dbReference>
<evidence type="ECO:0000259" key="2">
    <source>
        <dbReference type="Pfam" id="PF01551"/>
    </source>
</evidence>
<proteinExistence type="predicted"/>
<dbReference type="SUPFAM" id="SSF51261">
    <property type="entry name" value="Duplicated hybrid motif"/>
    <property type="match status" value="1"/>
</dbReference>
<dbReference type="RefSeq" id="WP_329360517.1">
    <property type="nucleotide sequence ID" value="NZ_CP109491.1"/>
</dbReference>
<sequence length="169" mass="18035">MSAARAGTIVFSNRSPYRQNGVEVLIRPPNGRCTHCAHLNRSCHEPGDRVPRGRIVGRSGSTGASTAPHLRFQVIDCDSRVGLPATVQGRAPYARTRPVSVNQLRLTGRTVHRPGPPLGPYPLGRFRAKALLGRGPLGGRAAERSVVVRGQEGAERAASIRPGRSGRGP</sequence>
<evidence type="ECO:0000313" key="3">
    <source>
        <dbReference type="EMBL" id="WUX42318.1"/>
    </source>
</evidence>
<accession>A0ABZ1ZY02</accession>
<gene>
    <name evidence="3" type="ORF">OG367_34735</name>
</gene>
<dbReference type="Proteomes" id="UP001431926">
    <property type="component" value="Chromosome"/>
</dbReference>
<keyword evidence="4" id="KW-1185">Reference proteome</keyword>
<dbReference type="Gene3D" id="2.70.70.10">
    <property type="entry name" value="Glucose Permease (Domain IIA)"/>
    <property type="match status" value="1"/>
</dbReference>
<dbReference type="CDD" id="cd12797">
    <property type="entry name" value="M23_peptidase"/>
    <property type="match status" value="1"/>
</dbReference>
<dbReference type="EMBL" id="CP109491">
    <property type="protein sequence ID" value="WUX42318.1"/>
    <property type="molecule type" value="Genomic_DNA"/>
</dbReference>
<name>A0ABZ1ZY02_STRAQ</name>
<dbReference type="PANTHER" id="PTHR21666">
    <property type="entry name" value="PEPTIDASE-RELATED"/>
    <property type="match status" value="1"/>
</dbReference>
<organism evidence="3 4">
    <name type="scientific">Streptomyces anulatus</name>
    <name type="common">Streptomyces chrysomallus</name>
    <dbReference type="NCBI Taxonomy" id="1892"/>
    <lineage>
        <taxon>Bacteria</taxon>
        <taxon>Bacillati</taxon>
        <taxon>Actinomycetota</taxon>
        <taxon>Actinomycetes</taxon>
        <taxon>Kitasatosporales</taxon>
        <taxon>Streptomycetaceae</taxon>
        <taxon>Streptomyces</taxon>
    </lineage>
</organism>
<feature type="domain" description="M23ase beta-sheet core" evidence="2">
    <location>
        <begin position="3"/>
        <end position="75"/>
    </location>
</feature>
<evidence type="ECO:0000256" key="1">
    <source>
        <dbReference type="SAM" id="MobiDB-lite"/>
    </source>
</evidence>
<feature type="region of interest" description="Disordered" evidence="1">
    <location>
        <begin position="148"/>
        <end position="169"/>
    </location>
</feature>